<organism evidence="2 3">
    <name type="scientific">Massilia varians</name>
    <dbReference type="NCBI Taxonomy" id="457921"/>
    <lineage>
        <taxon>Bacteria</taxon>
        <taxon>Pseudomonadati</taxon>
        <taxon>Pseudomonadota</taxon>
        <taxon>Betaproteobacteria</taxon>
        <taxon>Burkholderiales</taxon>
        <taxon>Oxalobacteraceae</taxon>
        <taxon>Telluria group</taxon>
        <taxon>Massilia</taxon>
    </lineage>
</organism>
<evidence type="ECO:0008006" key="4">
    <source>
        <dbReference type="Google" id="ProtNLM"/>
    </source>
</evidence>
<evidence type="ECO:0000256" key="1">
    <source>
        <dbReference type="SAM" id="Phobius"/>
    </source>
</evidence>
<name>A0ABN6TE08_9BURK</name>
<sequence>MKDLNLSALWLRIVLALRRTNPVVAGAIALALGVTVAIFLMLRALAGLDEQYETARRQAAMPPPAPRALAAPAPSADQNLAHFYASLGERGKVERQLKTLFALAEKNGLTLRQGEYRGSQDRAGRFFTYQITLPVTGRYGAIWQFAFDALRALPHASLDDVAFRRDAIGNEAVEARLRLTLYQSATPGAPR</sequence>
<dbReference type="RefSeq" id="WP_281913590.1">
    <property type="nucleotide sequence ID" value="NZ_AP026966.1"/>
</dbReference>
<feature type="transmembrane region" description="Helical" evidence="1">
    <location>
        <begin position="26"/>
        <end position="48"/>
    </location>
</feature>
<accession>A0ABN6TE08</accession>
<evidence type="ECO:0000313" key="3">
    <source>
        <dbReference type="Proteomes" id="UP001163336"/>
    </source>
</evidence>
<keyword evidence="1" id="KW-0812">Transmembrane</keyword>
<protein>
    <recommendedName>
        <fullName evidence="4">Transmembrane protein</fullName>
    </recommendedName>
</protein>
<evidence type="ECO:0000313" key="2">
    <source>
        <dbReference type="EMBL" id="BDT58234.1"/>
    </source>
</evidence>
<gene>
    <name evidence="2" type="ORF">MasN3_17280</name>
</gene>
<keyword evidence="3" id="KW-1185">Reference proteome</keyword>
<keyword evidence="1" id="KW-1133">Transmembrane helix</keyword>
<keyword evidence="1" id="KW-0472">Membrane</keyword>
<dbReference type="Proteomes" id="UP001163336">
    <property type="component" value="Chromosome"/>
</dbReference>
<proteinExistence type="predicted"/>
<dbReference type="EMBL" id="AP026966">
    <property type="protein sequence ID" value="BDT58234.1"/>
    <property type="molecule type" value="Genomic_DNA"/>
</dbReference>
<reference evidence="2" key="1">
    <citation type="submission" date="2022-11" db="EMBL/GenBank/DDBJ databases">
        <title>Isolation and characterization of PLA-degrading bacterium Massilia sp. from Antarctic soil.</title>
        <authorList>
            <person name="Sato K."/>
            <person name="Gomez-Fuentes C."/>
            <person name="Ahmad S.A."/>
            <person name="Zulkharnain A."/>
        </authorList>
    </citation>
    <scope>NUCLEOTIDE SEQUENCE</scope>
    <source>
        <strain evidence="2">N-3</strain>
    </source>
</reference>